<name>A0A1G9V404_9FIRM</name>
<proteinExistence type="predicted"/>
<evidence type="ECO:0000313" key="3">
    <source>
        <dbReference type="EMBL" id="SDM66922.1"/>
    </source>
</evidence>
<dbReference type="InterPro" id="IPR052913">
    <property type="entry name" value="Glycopeptide_resist_protein"/>
</dbReference>
<organism evidence="3 4">
    <name type="scientific">Dendrosporobacter quercicolus</name>
    <dbReference type="NCBI Taxonomy" id="146817"/>
    <lineage>
        <taxon>Bacteria</taxon>
        <taxon>Bacillati</taxon>
        <taxon>Bacillota</taxon>
        <taxon>Negativicutes</taxon>
        <taxon>Selenomonadales</taxon>
        <taxon>Sporomusaceae</taxon>
        <taxon>Dendrosporobacter</taxon>
    </lineage>
</organism>
<keyword evidence="4" id="KW-1185">Reference proteome</keyword>
<dbReference type="Proteomes" id="UP000214880">
    <property type="component" value="Unassembled WGS sequence"/>
</dbReference>
<evidence type="ECO:0000313" key="4">
    <source>
        <dbReference type="Proteomes" id="UP000214880"/>
    </source>
</evidence>
<dbReference type="STRING" id="146817.SAMN04488502_106162"/>
<dbReference type="InterPro" id="IPR007391">
    <property type="entry name" value="Vancomycin_resist_VanW"/>
</dbReference>
<gene>
    <name evidence="3" type="ORF">SAMN04488502_106162</name>
</gene>
<dbReference type="Pfam" id="PF07501">
    <property type="entry name" value="G5"/>
    <property type="match status" value="1"/>
</dbReference>
<accession>A0A1G9V404</accession>
<dbReference type="AlphaFoldDB" id="A0A1G9V404"/>
<feature type="domain" description="G5" evidence="2">
    <location>
        <begin position="363"/>
        <end position="442"/>
    </location>
</feature>
<evidence type="ECO:0000259" key="2">
    <source>
        <dbReference type="PROSITE" id="PS51109"/>
    </source>
</evidence>
<dbReference type="Pfam" id="PF12229">
    <property type="entry name" value="PG_binding_4"/>
    <property type="match status" value="1"/>
</dbReference>
<dbReference type="OrthoDB" id="9797191at2"/>
<dbReference type="PROSITE" id="PS51109">
    <property type="entry name" value="G5"/>
    <property type="match status" value="1"/>
</dbReference>
<protein>
    <submittedName>
        <fullName evidence="3">Vancomycin resistance protein YoaR, contains peptidoglycan-binding and VanW domains</fullName>
    </submittedName>
</protein>
<keyword evidence="1" id="KW-0732">Signal</keyword>
<evidence type="ECO:0000256" key="1">
    <source>
        <dbReference type="ARBA" id="ARBA00022729"/>
    </source>
</evidence>
<dbReference type="SMART" id="SM01208">
    <property type="entry name" value="G5"/>
    <property type="match status" value="1"/>
</dbReference>
<dbReference type="RefSeq" id="WP_092073761.1">
    <property type="nucleotide sequence ID" value="NZ_FNHB01000006.1"/>
</dbReference>
<dbReference type="PANTHER" id="PTHR35788:SF1">
    <property type="entry name" value="EXPORTED PROTEIN"/>
    <property type="match status" value="1"/>
</dbReference>
<reference evidence="3 4" key="1">
    <citation type="submission" date="2016-10" db="EMBL/GenBank/DDBJ databases">
        <authorList>
            <person name="de Groot N.N."/>
        </authorList>
    </citation>
    <scope>NUCLEOTIDE SEQUENCE [LARGE SCALE GENOMIC DNA]</scope>
    <source>
        <strain evidence="3 4">DSM 1736</strain>
    </source>
</reference>
<dbReference type="InterPro" id="IPR011098">
    <property type="entry name" value="G5_dom"/>
</dbReference>
<dbReference type="Pfam" id="PF04294">
    <property type="entry name" value="VanW"/>
    <property type="match status" value="1"/>
</dbReference>
<dbReference type="InterPro" id="IPR022029">
    <property type="entry name" value="YoaR-like_PG-bd"/>
</dbReference>
<dbReference type="PANTHER" id="PTHR35788">
    <property type="entry name" value="EXPORTED PROTEIN-RELATED"/>
    <property type="match status" value="1"/>
</dbReference>
<dbReference type="Gene3D" id="2.20.230.10">
    <property type="entry name" value="Resuscitation-promoting factor rpfb"/>
    <property type="match status" value="1"/>
</dbReference>
<dbReference type="EMBL" id="FNHB01000006">
    <property type="protein sequence ID" value="SDM66922.1"/>
    <property type="molecule type" value="Genomic_DNA"/>
</dbReference>
<sequence length="449" mass="49657">MRGKILLCLAGLLMIAVSLAGWNLVKPLYGSSVYAGIAVEGVEVGGRSRAEVAQLIQVWRQEQLAKAIDIYYGDTVFKIDAQSIDFDFDIEATVDEAWNYGRRGSLWEKLKNIYIAGHQGYRIPVKVKYNESKLEQLVEVWRESIERPPRNAALSLLTGGVVPQEQGRKLEVEVLRPLVVQALKKPDVSGVALPVTPLYPAITVSDIQRTGIREMLSNYSTRFNSQDVNRSTNIKLAANKINGHIVYPGQAFSFNEVVGPREKNYGFKEAMELVDGELVPGIGGGICQVSSTLYNAVLLADLAITERYNHSKPLGYVPLGRDATVVFGVLDFKFTNTAKSPVMIIAEVNGDQLVVGLFGRERPAAAVEVISLEQRIIPPEVVKKQDATMYLGETKVDKQGKPGYEITTVRVVRSAGRELKREILSKDQYLPDHTIVKFGTQIPSFVAEH</sequence>